<dbReference type="InterPro" id="IPR013602">
    <property type="entry name" value="Dynein_heavy_linker"/>
</dbReference>
<evidence type="ECO:0000256" key="9">
    <source>
        <dbReference type="ARBA" id="ARBA00023017"/>
    </source>
</evidence>
<dbReference type="GO" id="GO:0005929">
    <property type="term" value="C:cilium"/>
    <property type="evidence" value="ECO:0007669"/>
    <property type="project" value="UniProtKB-ARBA"/>
</dbReference>
<dbReference type="PANTHER" id="PTHR45703">
    <property type="entry name" value="DYNEIN HEAVY CHAIN"/>
    <property type="match status" value="1"/>
</dbReference>
<evidence type="ECO:0000259" key="19">
    <source>
        <dbReference type="Pfam" id="PF12774"/>
    </source>
</evidence>
<gene>
    <name evidence="26" type="ORF">WJX84_005331</name>
</gene>
<dbReference type="InterPro" id="IPR041228">
    <property type="entry name" value="Dynein_C"/>
</dbReference>
<feature type="region of interest" description="Disordered" evidence="16">
    <location>
        <begin position="73"/>
        <end position="92"/>
    </location>
</feature>
<dbReference type="InterPro" id="IPR043160">
    <property type="entry name" value="Dynein_C_barrel"/>
</dbReference>
<evidence type="ECO:0000259" key="25">
    <source>
        <dbReference type="Pfam" id="PF18199"/>
    </source>
</evidence>
<accession>A0AAW1TB45</accession>
<dbReference type="Pfam" id="PF17857">
    <property type="entry name" value="AAA_lid_1"/>
    <property type="match status" value="1"/>
</dbReference>
<evidence type="ECO:0000256" key="3">
    <source>
        <dbReference type="ARBA" id="ARBA00022490"/>
    </source>
</evidence>
<feature type="domain" description="Dynein heavy chain region D6 P-loop" evidence="17">
    <location>
        <begin position="3218"/>
        <end position="3331"/>
    </location>
</feature>
<dbReference type="Pfam" id="PF03028">
    <property type="entry name" value="Dynein_heavy"/>
    <property type="match status" value="1"/>
</dbReference>
<feature type="domain" description="Dynein heavy chain AAA 5 extension" evidence="22">
    <location>
        <begin position="1669"/>
        <end position="1821"/>
    </location>
</feature>
<dbReference type="FunFam" id="1.20.140.100:FF:000004">
    <property type="entry name" value="Dynein axonemal heavy chain 6"/>
    <property type="match status" value="1"/>
</dbReference>
<evidence type="ECO:0000256" key="15">
    <source>
        <dbReference type="SAM" id="Coils"/>
    </source>
</evidence>
<dbReference type="FunFam" id="1.20.920.20:FF:000006">
    <property type="entry name" value="Dynein, axonemal, heavy chain 6"/>
    <property type="match status" value="1"/>
</dbReference>
<dbReference type="Proteomes" id="UP001485043">
    <property type="component" value="Unassembled WGS sequence"/>
</dbReference>
<keyword evidence="4" id="KW-0493">Microtubule</keyword>
<feature type="domain" description="Dynein heavy chain 3 AAA+ lid" evidence="23">
    <location>
        <begin position="2014"/>
        <end position="2111"/>
    </location>
</feature>
<evidence type="ECO:0000256" key="14">
    <source>
        <dbReference type="ARBA" id="ARBA00023273"/>
    </source>
</evidence>
<dbReference type="GO" id="GO:0045505">
    <property type="term" value="F:dynein intermediate chain binding"/>
    <property type="evidence" value="ECO:0007669"/>
    <property type="project" value="InterPro"/>
</dbReference>
<dbReference type="Gene3D" id="1.10.8.1220">
    <property type="match status" value="1"/>
</dbReference>
<keyword evidence="3" id="KW-0963">Cytoplasm</keyword>
<dbReference type="Gene3D" id="3.20.180.20">
    <property type="entry name" value="Dynein heavy chain, N-terminal domain 2"/>
    <property type="match status" value="1"/>
</dbReference>
<dbReference type="Gene3D" id="1.10.8.710">
    <property type="match status" value="1"/>
</dbReference>
<dbReference type="Gene3D" id="1.20.1270.280">
    <property type="match status" value="1"/>
</dbReference>
<dbReference type="Gene3D" id="3.40.50.300">
    <property type="entry name" value="P-loop containing nucleotide triphosphate hydrolases"/>
    <property type="match status" value="6"/>
</dbReference>
<feature type="domain" description="Dynein heavy chain C-terminal" evidence="25">
    <location>
        <begin position="3604"/>
        <end position="3765"/>
    </location>
</feature>
<dbReference type="InterPro" id="IPR026983">
    <property type="entry name" value="DHC"/>
</dbReference>
<dbReference type="PANTHER" id="PTHR45703:SF35">
    <property type="entry name" value="DYNEIN HEAVY CHAIN"/>
    <property type="match status" value="1"/>
</dbReference>
<dbReference type="InterPro" id="IPR041466">
    <property type="entry name" value="Dynein_AAA5_ext"/>
</dbReference>
<dbReference type="GO" id="GO:0005524">
    <property type="term" value="F:ATP binding"/>
    <property type="evidence" value="ECO:0007669"/>
    <property type="project" value="UniProtKB-KW"/>
</dbReference>
<dbReference type="FunFam" id="3.40.50.300:FF:001328">
    <property type="entry name" value="Dynein heavy chain 6, axonemal"/>
    <property type="match status" value="1"/>
</dbReference>
<comment type="caution">
    <text evidence="26">The sequence shown here is derived from an EMBL/GenBank/DDBJ whole genome shotgun (WGS) entry which is preliminary data.</text>
</comment>
<dbReference type="InterPro" id="IPR035699">
    <property type="entry name" value="AAA_6"/>
</dbReference>
<reference evidence="26 27" key="1">
    <citation type="journal article" date="2024" name="Nat. Commun.">
        <title>Phylogenomics reveals the evolutionary origins of lichenization in chlorophyte algae.</title>
        <authorList>
            <person name="Puginier C."/>
            <person name="Libourel C."/>
            <person name="Otte J."/>
            <person name="Skaloud P."/>
            <person name="Haon M."/>
            <person name="Grisel S."/>
            <person name="Petersen M."/>
            <person name="Berrin J.G."/>
            <person name="Delaux P.M."/>
            <person name="Dal Grande F."/>
            <person name="Keller J."/>
        </authorList>
    </citation>
    <scope>NUCLEOTIDE SEQUENCE [LARGE SCALE GENOMIC DNA]</scope>
    <source>
        <strain evidence="26 27">SAG 2523</strain>
    </source>
</reference>
<keyword evidence="5" id="KW-0547">Nucleotide-binding</keyword>
<feature type="domain" description="Dynein heavy chain hydrolytic ATP-binding dynein motor region" evidence="19">
    <location>
        <begin position="1330"/>
        <end position="1500"/>
    </location>
</feature>
<dbReference type="InterPro" id="IPR043157">
    <property type="entry name" value="Dynein_AAA1S"/>
</dbReference>
<feature type="region of interest" description="Disordered" evidence="16">
    <location>
        <begin position="3133"/>
        <end position="3159"/>
    </location>
</feature>
<evidence type="ECO:0000256" key="11">
    <source>
        <dbReference type="ARBA" id="ARBA00023069"/>
    </source>
</evidence>
<keyword evidence="8" id="KW-0282">Flagellum</keyword>
<evidence type="ECO:0000259" key="24">
    <source>
        <dbReference type="Pfam" id="PF18198"/>
    </source>
</evidence>
<dbReference type="GO" id="GO:0030286">
    <property type="term" value="C:dynein complex"/>
    <property type="evidence" value="ECO:0007669"/>
    <property type="project" value="UniProtKB-KW"/>
</dbReference>
<feature type="region of interest" description="Disordered" evidence="16">
    <location>
        <begin position="18"/>
        <end position="51"/>
    </location>
</feature>
<evidence type="ECO:0000259" key="21">
    <source>
        <dbReference type="Pfam" id="PF12781"/>
    </source>
</evidence>
<dbReference type="Gene3D" id="3.10.490.20">
    <property type="match status" value="1"/>
</dbReference>
<evidence type="ECO:0000259" key="20">
    <source>
        <dbReference type="Pfam" id="PF12780"/>
    </source>
</evidence>
<dbReference type="GO" id="GO:0005874">
    <property type="term" value="C:microtubule"/>
    <property type="evidence" value="ECO:0007669"/>
    <property type="project" value="UniProtKB-KW"/>
</dbReference>
<dbReference type="GO" id="GO:0060271">
    <property type="term" value="P:cilium assembly"/>
    <property type="evidence" value="ECO:0007669"/>
    <property type="project" value="UniProtKB-ARBA"/>
</dbReference>
<dbReference type="Pfam" id="PF12780">
    <property type="entry name" value="AAA_8"/>
    <property type="match status" value="1"/>
</dbReference>
<dbReference type="FunFam" id="1.10.8.720:FF:000001">
    <property type="entry name" value="dynein heavy chain 7, axonemal"/>
    <property type="match status" value="1"/>
</dbReference>
<dbReference type="Gene3D" id="1.20.140.100">
    <property type="entry name" value="Dynein heavy chain, N-terminal domain 2"/>
    <property type="match status" value="1"/>
</dbReference>
<feature type="domain" description="Dynein heavy chain AAA lid" evidence="24">
    <location>
        <begin position="3366"/>
        <end position="3505"/>
    </location>
</feature>
<feature type="compositionally biased region" description="Basic and acidic residues" evidence="16">
    <location>
        <begin position="3146"/>
        <end position="3159"/>
    </location>
</feature>
<evidence type="ECO:0000259" key="17">
    <source>
        <dbReference type="Pfam" id="PF03028"/>
    </source>
</evidence>
<dbReference type="InterPro" id="IPR042219">
    <property type="entry name" value="AAA_lid_11_sf"/>
</dbReference>
<comment type="subcellular location">
    <subcellularLocation>
        <location evidence="1">Cytoplasm</location>
        <location evidence="1">Cytoskeleton</location>
        <location evidence="1">Flagellum axoneme</location>
    </subcellularLocation>
</comment>
<dbReference type="Pfam" id="PF12774">
    <property type="entry name" value="AAA_6"/>
    <property type="match status" value="2"/>
</dbReference>
<dbReference type="FunFam" id="3.40.50.300:FF:002141">
    <property type="entry name" value="Dynein heavy chain"/>
    <property type="match status" value="1"/>
</dbReference>
<dbReference type="InterPro" id="IPR041589">
    <property type="entry name" value="DNAH3_AAA_lid_1"/>
</dbReference>
<feature type="domain" description="Dynein heavy chain ATP-binding dynein motor region" evidence="21">
    <location>
        <begin position="2800"/>
        <end position="2974"/>
    </location>
</feature>
<evidence type="ECO:0000256" key="8">
    <source>
        <dbReference type="ARBA" id="ARBA00022846"/>
    </source>
</evidence>
<dbReference type="Pfam" id="PF18199">
    <property type="entry name" value="Dynein_C"/>
    <property type="match status" value="1"/>
</dbReference>
<dbReference type="InterPro" id="IPR035706">
    <property type="entry name" value="AAA_9"/>
</dbReference>
<name>A0AAW1TB45_9CHLO</name>
<dbReference type="FunFam" id="1.10.8.1220:FF:000001">
    <property type="entry name" value="Dynein axonemal heavy chain 5"/>
    <property type="match status" value="1"/>
</dbReference>
<keyword evidence="27" id="KW-1185">Reference proteome</keyword>
<dbReference type="FunFam" id="3.20.180.20:FF:000003">
    <property type="entry name" value="Dynein heavy chain 12, axonemal"/>
    <property type="match status" value="1"/>
</dbReference>
<organism evidence="26 27">
    <name type="scientific">Apatococcus fuscideae</name>
    <dbReference type="NCBI Taxonomy" id="2026836"/>
    <lineage>
        <taxon>Eukaryota</taxon>
        <taxon>Viridiplantae</taxon>
        <taxon>Chlorophyta</taxon>
        <taxon>core chlorophytes</taxon>
        <taxon>Trebouxiophyceae</taxon>
        <taxon>Chlorellales</taxon>
        <taxon>Chlorellaceae</taxon>
        <taxon>Apatococcus</taxon>
    </lineage>
</organism>
<dbReference type="InterPro" id="IPR024317">
    <property type="entry name" value="Dynein_heavy_chain_D4_dom"/>
</dbReference>
<dbReference type="InterPro" id="IPR042228">
    <property type="entry name" value="Dynein_linker_3"/>
</dbReference>
<dbReference type="EMBL" id="JALJOV010000116">
    <property type="protein sequence ID" value="KAK9867026.1"/>
    <property type="molecule type" value="Genomic_DNA"/>
</dbReference>
<dbReference type="GO" id="GO:0007018">
    <property type="term" value="P:microtubule-based movement"/>
    <property type="evidence" value="ECO:0007669"/>
    <property type="project" value="InterPro"/>
</dbReference>
<evidence type="ECO:0000259" key="18">
    <source>
        <dbReference type="Pfam" id="PF08393"/>
    </source>
</evidence>
<keyword evidence="7" id="KW-0067">ATP-binding</keyword>
<dbReference type="FunFam" id="3.10.490.20:FF:000001">
    <property type="entry name" value="dynein heavy chain 7, axonemal"/>
    <property type="match status" value="1"/>
</dbReference>
<proteinExistence type="inferred from homology"/>
<dbReference type="Gene3D" id="1.10.472.130">
    <property type="match status" value="1"/>
</dbReference>
<dbReference type="InterPro" id="IPR041658">
    <property type="entry name" value="AAA_lid_11"/>
</dbReference>
<dbReference type="SUPFAM" id="SSF52540">
    <property type="entry name" value="P-loop containing nucleoside triphosphate hydrolases"/>
    <property type="match status" value="4"/>
</dbReference>
<dbReference type="Gene3D" id="1.20.920.20">
    <property type="match status" value="1"/>
</dbReference>
<keyword evidence="6" id="KW-0970">Cilium biogenesis/degradation</keyword>
<keyword evidence="11" id="KW-0969">Cilium</keyword>
<dbReference type="InterPro" id="IPR004273">
    <property type="entry name" value="Dynein_heavy_D6_P-loop"/>
</dbReference>
<keyword evidence="13" id="KW-0206">Cytoskeleton</keyword>
<evidence type="ECO:0000256" key="12">
    <source>
        <dbReference type="ARBA" id="ARBA00023175"/>
    </source>
</evidence>
<evidence type="ECO:0000259" key="23">
    <source>
        <dbReference type="Pfam" id="PF17857"/>
    </source>
</evidence>
<dbReference type="Gene3D" id="1.10.287.2620">
    <property type="match status" value="1"/>
</dbReference>
<dbReference type="InterPro" id="IPR027417">
    <property type="entry name" value="P-loop_NTPase"/>
</dbReference>
<feature type="coiled-coil region" evidence="15">
    <location>
        <begin position="2700"/>
        <end position="2734"/>
    </location>
</feature>
<sequence length="3769" mass="418628">MPGPIDQDEALASELYWHPALSRVPTKDPSGKTASWQGPEPGPRGKVSKRQIDGIFSIETMPGIAGQQRLDFSRKKQQPAGKPRPRQASVAAHPAELVDASEVFSTGDDVLEHYARHGKHSAYKFVNCNRAPQGRKFRPYDLVVVRREHLNSAEHFTISPAGVEVRQRLFKKVRESIEARLFLAKPPFCAALRQLAALVADMSRVRGLAASPGHLYVLEDYADQQVALREQTTKPGLEGLVEKMQQVVEDLCKEVQKEAQVYRESIRSEAELTDTTGVELHRRNLGSRNRPMVVIKEEKIRHAKNYWRVMQEASLLGNMVRLADIMMVEGVVAWGVSSAEQLLNVLESSKLTSESKQSRGVFQSSVQFLEQGTGFLPDQQAVLDVLNLNTLEGTVSVMQAAPRLLFMRCFSHYLEGKPAGLSPAVIIRAMPEFQDLRQRIDNLVTQDFSAAKEYATVFDEHRKVFDFSNTWNLDTYASKHRSIREIRRDLHKQAQWRNELEKMRVASAVGCLQVETRTLRAALMPITTRTLDQIKGLLVGWARDACLNSLANLQERLRLIQDRPLDLAGFVAYQVMHKQQAEEKRAALQEASAVDDMYEMLSVYEQKVPIGDQVKHDELREAAASLLQELQAGKEWLADNKEDQIATLESEMRALEEDLEGMAGLLRQSIFTDPDSPPAEAVSELDSIQDRLAELKDTAANLNGYRKVFGLPVQQLESLSAVQGHAEELYAVWQLLMRLQEKLVDWTTGTMLEHGTNKVRINVEDIKKELDEFGSQAYKFGKANKENRVVGAVKEELEDFKKILPVVEQLANPALRDRHFHAIFAILGLDKALEGGIIQNEDGSWDPFSLDDLLHSGAADHLEAIGAVSGNASKEAALQAALDKMQADWASLAFRVMDYKDTGTYIIGGTDEIQALLDDQLVKVASMQASPFIGPLEAVASDWKNTLDRLQDILDNWLTCQSTWQYLEPVFSSPDIMKQMPEEGDKFVQVDQAWRDVMASAVSNPSCLAIAADADRLITLRQNNTLLEEIQKGLAAYLELKRIAFPRFFFLSNDEMLEILSETKDPTRVQPHLSKCFEGISKLEFDKDGIIKSMVSSEGELVPFKKPIDPAKANGAVEKWLAQVESGMLESVQDACRLGVESYGGRPREAWVLEWPGQVVLVGSAIFWTAEVSASLSSNETGALKATAEGCTAQLSAIVGLDLPEKPGKPTIPVRMMNAEVEYGYEYLGNSTRLVVTPLTDRCYRTLIGAIHLNLGGAPEGPAGTGKTETTKDLAKALARQCVVFNCSDTLDYLTMAKFFKGLAASGAWACFDEFNRIDLEVLSVVAQQALFRTVAMMVPDYTMISEIMLYSSGYTQARDCARKIVATYKLCSETLSSQDHYDYGMRAVMAVLRAAGNLKRRFPDQEELILMLRSIVDVNLCKFLSQDVPLFQGIAADLFPGVTLPPPDYSDLKAALLNRCSTLNLQPTEYFLTKVIQLYEMIIVRHGLMVVGLPFSAKSSALAVLAGALGDLAAEGKVGALFNPVDMRIINPKAVTMGQLYGETDRATQEWKDGVLAVAFKQLASDPSSSRKWLVLDGPVDALWIENMNTVLDDNRKLCLPNSEIIQMSSTMSIIFEVRDLTVASPATVSRCGMVYMEPSQLGWQPLLESWLTTLNESLSEVLTAYVRSLFLWALPACLRFVRKKVKEIQPTLDTNLARTAMRLFASLLDDFKPPSSEDDPAYLNIPGLVEGPAAADLSQLEDIFIFALIWSVGATGDTDGRAAFDIFFKTLLGGGLLEKDLQELIPQDAPKLAGKPLPKEHRIYDWTLSKADGGWVSWESTLAQADIPAGARFSDIIVPTKDMARYTFLFDTAIRHGQPILFTGPTGKQSAMKSPRMLEQIEGRLDKRRKGVLGPPPGQKCLIFVDDLNMPAKETFGAQPPIELLRQCMDWGGWYARDNAFRTLADVQLVAAQGPPGGGRTFVTDRYLRHFNILALSQVTNDALTTIFGTILNWHLDAGGFSADVKNLSSNIIAATLAIYSQAVASLLPTPAKSHYTFNLRDFARVIQGVMMMPSKAVPVGAEGQALYKRLWVHESMRVFHDRLVDTPDRSWLLAQVKAATKQHLVSDFDKLMARNKALAVPEAAGRPEGLTLDHMRRCFFGGYTDPDAAPTARIYKEVQDVPGLITTMEAYLTDHNGQSKRPMSLAMFLFAVEHVSRLCRVLSQPGGHALLAGVGGSGRQSLTRLAAFVCGMDCFQVEISKSYSKAEWREDLKKVTRKAGGEGKPCVFLFSDTQIKDEAFVEDINNLLNAGEVPNMFPMDERMQVLEMVGSAALAQGAETPVEQWAYFTKSCRANLHVVLCFSPIGGAFRERLRQNPSLVNCCTIDWFQEWPQDALEAVARKFLNDMPLQKPVQAKLVSLCHGIHCKMVEASAQFKAELGRQTYVTPTSYLELITLFQVLLAQKRAENGKAYSRYSTGLQKLQSSSEQVAVMQVELRNLQPQLMITMGEVSDLMVKIDKEKKEVVEPAAAAVAIDEAAAQEQADAARGMKLECEGDLAEAMPILNEALAALDTIKDADIQYIKKLGNPPALIKLVMEAVCVFLDVKPIKGKDEKGQTVNDYWKSSVALLNEKDFLGRLKNYDKDNIPPKLIDKVRTGYLSNETFTPDNAKKASPAAEGMCKWLHAMSSYEKVAKVVAPKKAALKEAEASYEVVMVSLRAKQAELKELTDKLEGMESDLKTNTAKSTQLEEEVKLCSLKLGRAEKLIGGLGEEKARWTAAAEQLQVAGQDLTGNMLLGACIIAYLGAFTSNYRQSVVQDTVIKLSESGDYLRTLENAIQFGLPVLLENVGEELDPSLEPVLLKQLFKSGGVDCIRLGDATVQYSSDFRFYITTKLRNPHYLPEIAVKVTLLNFMITPAGLSDQMLGVVVARERPDLEQQRNELVIKSAENKKALQEIEDKILEVLSASQGNILEDEGAITVVSDAKALGTDIAEKQRAADETRTQIEEARRAYKPCGDYTAILFFAISDLSVIDPMYQYSLPWFISLFEASVAGADKDSQVSRRLEAIHGHFTYALYCNICCSLFERDKLLFAFLLCSRIQGPQGTIRQEEWKFLLTGGLGDADAGPNPEALWLPERAWKDLARVSKLPGFPDAPRSIKQQPEPWRKMHESTTPHEEDLPGIFTGLSDFQKMLIVRCLRPDKVLPAVRTFVQKYLGQKYVQPPPFDLHACYADSSATRPLIFVLSAGSDPTAALLQFATEKGMASRLRTISLGQGQGPKAAALIASASLAGEWVALQNCHLAPSWMPALDKICEELTPATAHEDFRLWITSYPSPKFPVNILQNGIKMTTEPPQGIRGNMKRSYMMEPISDDKFFEGSSKPLQFKSLLFGLAFFHSVVQERRKFGPLGWNIQYGFDDSDLRISAQQLRMMLDQNQQVPYDALRYMVGECNYGGRVTDDKDRLLLNGLLRVCLSPQTAEAPNHPFSPSATYSVPKPGPIKQYLDYIDGLPIAPAPEAFGLHVNADIQKDQNDTTTLCRSLLAMGGSEATGPGKAAGSAEDGVASVVKACLAKLPQMFDLEAVQRRWPVSYEQSLNTVLVQEMARFNGLLKVMRDSLKAIDLATQDWDENGPPSIFWLPGFFFVQSFLTAGLQNYARKHKIPIDMVEYDHIMLKIDPSQYPSPPEEGFYVHGLFLEGCQWDEQQLQLQESLPKVLFSAAPCMWLRPKRTENLARFPHYSCPLYRTPERKGVLATTGHSTNFVMFVKLPTEQEPQHWMLRGVAMLTSLAD</sequence>
<dbReference type="FunFam" id="1.10.8.710:FF:000004">
    <property type="entry name" value="Dynein axonemal heavy chain 6"/>
    <property type="match status" value="1"/>
</dbReference>
<evidence type="ECO:0000256" key="13">
    <source>
        <dbReference type="ARBA" id="ARBA00023212"/>
    </source>
</evidence>
<dbReference type="Gene3D" id="6.10.140.1060">
    <property type="match status" value="1"/>
</dbReference>
<dbReference type="GO" id="GO:0051959">
    <property type="term" value="F:dynein light intermediate chain binding"/>
    <property type="evidence" value="ECO:0007669"/>
    <property type="project" value="InterPro"/>
</dbReference>
<dbReference type="Gene3D" id="1.10.8.720">
    <property type="entry name" value="Region D6 of dynein motor"/>
    <property type="match status" value="1"/>
</dbReference>
<evidence type="ECO:0000256" key="4">
    <source>
        <dbReference type="ARBA" id="ARBA00022701"/>
    </source>
</evidence>
<evidence type="ECO:0000256" key="7">
    <source>
        <dbReference type="ARBA" id="ARBA00022840"/>
    </source>
</evidence>
<feature type="coiled-coil region" evidence="15">
    <location>
        <begin position="638"/>
        <end position="705"/>
    </location>
</feature>
<dbReference type="Pfam" id="PF08393">
    <property type="entry name" value="DHC_N2"/>
    <property type="match status" value="1"/>
</dbReference>
<dbReference type="Gene3D" id="1.20.58.1120">
    <property type="match status" value="2"/>
</dbReference>
<dbReference type="FunFam" id="3.40.50.300:FF:000362">
    <property type="entry name" value="Dynein, axonemal, heavy chain 6"/>
    <property type="match status" value="1"/>
</dbReference>
<dbReference type="Pfam" id="PF12775">
    <property type="entry name" value="AAA_7"/>
    <property type="match status" value="2"/>
</dbReference>
<dbReference type="Pfam" id="PF17852">
    <property type="entry name" value="Dynein_AAA_lid"/>
    <property type="match status" value="1"/>
</dbReference>
<keyword evidence="10 15" id="KW-0175">Coiled coil</keyword>
<evidence type="ECO:0008006" key="28">
    <source>
        <dbReference type="Google" id="ProtNLM"/>
    </source>
</evidence>
<evidence type="ECO:0000256" key="6">
    <source>
        <dbReference type="ARBA" id="ARBA00022794"/>
    </source>
</evidence>
<dbReference type="InterPro" id="IPR042222">
    <property type="entry name" value="Dynein_2_N"/>
</dbReference>
<keyword evidence="12" id="KW-0505">Motor protein</keyword>
<feature type="domain" description="Dynein heavy chain linker" evidence="18">
    <location>
        <begin position="721"/>
        <end position="1136"/>
    </location>
</feature>
<evidence type="ECO:0000256" key="2">
    <source>
        <dbReference type="ARBA" id="ARBA00008887"/>
    </source>
</evidence>
<evidence type="ECO:0000256" key="16">
    <source>
        <dbReference type="SAM" id="MobiDB-lite"/>
    </source>
</evidence>
<evidence type="ECO:0000256" key="1">
    <source>
        <dbReference type="ARBA" id="ARBA00004611"/>
    </source>
</evidence>
<dbReference type="GO" id="GO:0008569">
    <property type="term" value="F:minus-end-directed microtubule motor activity"/>
    <property type="evidence" value="ECO:0007669"/>
    <property type="project" value="InterPro"/>
</dbReference>
<keyword evidence="9" id="KW-0243">Dynein</keyword>
<evidence type="ECO:0000259" key="22">
    <source>
        <dbReference type="Pfam" id="PF17852"/>
    </source>
</evidence>
<evidence type="ECO:0000256" key="5">
    <source>
        <dbReference type="ARBA" id="ARBA00022741"/>
    </source>
</evidence>
<feature type="domain" description="Dynein heavy chain hydrolytic ATP-binding dynein motor region" evidence="19">
    <location>
        <begin position="1223"/>
        <end position="1329"/>
    </location>
</feature>
<dbReference type="FunFam" id="1.20.920.30:FF:000009">
    <property type="entry name" value="Dynein heavy chain 9"/>
    <property type="match status" value="1"/>
</dbReference>
<evidence type="ECO:0000313" key="26">
    <source>
        <dbReference type="EMBL" id="KAK9867026.1"/>
    </source>
</evidence>
<dbReference type="Pfam" id="PF18198">
    <property type="entry name" value="AAA_lid_11"/>
    <property type="match status" value="1"/>
</dbReference>
<keyword evidence="14" id="KW-0966">Cell projection</keyword>
<dbReference type="Gene3D" id="1.20.920.30">
    <property type="match status" value="1"/>
</dbReference>
<evidence type="ECO:0000313" key="27">
    <source>
        <dbReference type="Proteomes" id="UP001485043"/>
    </source>
</evidence>
<comment type="similarity">
    <text evidence="2">Belongs to the dynein heavy chain family.</text>
</comment>
<protein>
    <recommendedName>
        <fullName evidence="28">Dynein heavy chain</fullName>
    </recommendedName>
</protein>
<dbReference type="Pfam" id="PF12781">
    <property type="entry name" value="AAA_9"/>
    <property type="match status" value="1"/>
</dbReference>
<evidence type="ECO:0000256" key="10">
    <source>
        <dbReference type="ARBA" id="ARBA00023054"/>
    </source>
</evidence>
<feature type="domain" description="Dynein heavy chain AAA module D4" evidence="20">
    <location>
        <begin position="2186"/>
        <end position="2443"/>
    </location>
</feature>